<keyword evidence="2" id="KW-1185">Reference proteome</keyword>
<evidence type="ECO:0000313" key="1">
    <source>
        <dbReference type="EMBL" id="NML46198.1"/>
    </source>
</evidence>
<gene>
    <name evidence="1" type="ORF">HHL11_20790</name>
</gene>
<dbReference type="Proteomes" id="UP000541185">
    <property type="component" value="Unassembled WGS sequence"/>
</dbReference>
<evidence type="ECO:0000313" key="2">
    <source>
        <dbReference type="Proteomes" id="UP000541185"/>
    </source>
</evidence>
<dbReference type="RefSeq" id="WP_169420477.1">
    <property type="nucleotide sequence ID" value="NZ_JABBFX010000002.1"/>
</dbReference>
<accession>A0A848HF23</accession>
<dbReference type="AlphaFoldDB" id="A0A848HF23"/>
<reference evidence="1 2" key="1">
    <citation type="submission" date="2020-04" db="EMBL/GenBank/DDBJ databases">
        <title>Ramlibacter sp. G-1-2-2 isolated from soil.</title>
        <authorList>
            <person name="Dahal R.H."/>
        </authorList>
    </citation>
    <scope>NUCLEOTIDE SEQUENCE [LARGE SCALE GENOMIC DNA]</scope>
    <source>
        <strain evidence="1 2">G-1-2-2</strain>
    </source>
</reference>
<comment type="caution">
    <text evidence="1">The sequence shown here is derived from an EMBL/GenBank/DDBJ whole genome shotgun (WGS) entry which is preliminary data.</text>
</comment>
<organism evidence="1 2">
    <name type="scientific">Ramlibacter agri</name>
    <dbReference type="NCBI Taxonomy" id="2728837"/>
    <lineage>
        <taxon>Bacteria</taxon>
        <taxon>Pseudomonadati</taxon>
        <taxon>Pseudomonadota</taxon>
        <taxon>Betaproteobacteria</taxon>
        <taxon>Burkholderiales</taxon>
        <taxon>Comamonadaceae</taxon>
        <taxon>Ramlibacter</taxon>
    </lineage>
</organism>
<protein>
    <submittedName>
        <fullName evidence="1">Uncharacterized protein</fullName>
    </submittedName>
</protein>
<name>A0A848HF23_9BURK</name>
<sequence length="109" mass="11932">MSNPLGSLFGALIGATAYVAAEVPQLPASVPDEVRAEIRHARVELYCDHRDSAINDIRAACTHLRQRPGPLCGETLARLEQANWLVRRRQFGPAQDALERALASLETLS</sequence>
<proteinExistence type="predicted"/>
<dbReference type="EMBL" id="JABBFX010000002">
    <property type="protein sequence ID" value="NML46198.1"/>
    <property type="molecule type" value="Genomic_DNA"/>
</dbReference>